<dbReference type="AlphaFoldDB" id="A0A1S8AT70"/>
<name>A0A1S8AT70_9EURY</name>
<dbReference type="OrthoDB" id="192061at2157"/>
<dbReference type="Proteomes" id="UP000189370">
    <property type="component" value="Unassembled WGS sequence"/>
</dbReference>
<protein>
    <submittedName>
        <fullName evidence="1">Uncharacterized protein</fullName>
    </submittedName>
</protein>
<proteinExistence type="predicted"/>
<reference evidence="2" key="1">
    <citation type="submission" date="2016-04" db="EMBL/GenBank/DDBJ databases">
        <authorList>
            <person name="Chen S.-C."/>
            <person name="Lai M.-C."/>
        </authorList>
    </citation>
    <scope>NUCLEOTIDE SEQUENCE [LARGE SCALE GENOMIC DNA]</scope>
    <source>
        <strain evidence="2">AB14</strain>
    </source>
</reference>
<keyword evidence="2" id="KW-1185">Reference proteome</keyword>
<evidence type="ECO:0000313" key="2">
    <source>
        <dbReference type="Proteomes" id="UP000189370"/>
    </source>
</evidence>
<accession>A0A1S8AT70</accession>
<dbReference type="EMBL" id="LWLN01000001">
    <property type="protein sequence ID" value="OLZ39757.1"/>
    <property type="molecule type" value="Genomic_DNA"/>
</dbReference>
<organism evidence="1 2">
    <name type="scientific">Natrinema saccharevitans</name>
    <dbReference type="NCBI Taxonomy" id="301967"/>
    <lineage>
        <taxon>Archaea</taxon>
        <taxon>Methanobacteriati</taxon>
        <taxon>Methanobacteriota</taxon>
        <taxon>Stenosarchaea group</taxon>
        <taxon>Halobacteria</taxon>
        <taxon>Halobacteriales</taxon>
        <taxon>Natrialbaceae</taxon>
        <taxon>Natrinema</taxon>
    </lineage>
</organism>
<comment type="caution">
    <text evidence="1">The sequence shown here is derived from an EMBL/GenBank/DDBJ whole genome shotgun (WGS) entry which is preliminary data.</text>
</comment>
<evidence type="ECO:0000313" key="1">
    <source>
        <dbReference type="EMBL" id="OLZ39757.1"/>
    </source>
</evidence>
<sequence>MFDSRVRLGGVRLENFETNSREVDIRVEKDGDIVYDGTVSIDPPSDTVSTRIIDCTWDTDAASAYSVAAKLFDRAEWTELALDEEGGACQWVSVQCEYGAIHLDSKNCNDYPEIPCDLPSSYSR</sequence>
<gene>
    <name evidence="1" type="ORF">A6E15_01600</name>
</gene>